<proteinExistence type="predicted"/>
<sequence length="133" mass="14369">MAEQVASSLKHQLVAAELAAVPGDLSPQAWLQMCSVPCAESPQKSHAVSEVLISIPPSSHITLLKSPSRLSSNADPLRCPVGSQRHPKDNISLKEASLLGTCQNMQLRSEALRSEAIRTSFNWRGKETSTRAL</sequence>
<gene>
    <name evidence="1" type="ORF">DPEC_G00085310</name>
</gene>
<dbReference type="EMBL" id="CM055734">
    <property type="protein sequence ID" value="KAJ8009096.1"/>
    <property type="molecule type" value="Genomic_DNA"/>
</dbReference>
<comment type="caution">
    <text evidence="1">The sequence shown here is derived from an EMBL/GenBank/DDBJ whole genome shotgun (WGS) entry which is preliminary data.</text>
</comment>
<keyword evidence="2" id="KW-1185">Reference proteome</keyword>
<evidence type="ECO:0000313" key="1">
    <source>
        <dbReference type="EMBL" id="KAJ8009096.1"/>
    </source>
</evidence>
<evidence type="ECO:0000313" key="2">
    <source>
        <dbReference type="Proteomes" id="UP001157502"/>
    </source>
</evidence>
<dbReference type="Proteomes" id="UP001157502">
    <property type="component" value="Chromosome 7"/>
</dbReference>
<reference evidence="1" key="1">
    <citation type="submission" date="2021-05" db="EMBL/GenBank/DDBJ databases">
        <authorList>
            <person name="Pan Q."/>
            <person name="Jouanno E."/>
            <person name="Zahm M."/>
            <person name="Klopp C."/>
            <person name="Cabau C."/>
            <person name="Louis A."/>
            <person name="Berthelot C."/>
            <person name="Parey E."/>
            <person name="Roest Crollius H."/>
            <person name="Montfort J."/>
            <person name="Robinson-Rechavi M."/>
            <person name="Bouchez O."/>
            <person name="Lampietro C."/>
            <person name="Lopez Roques C."/>
            <person name="Donnadieu C."/>
            <person name="Postlethwait J."/>
            <person name="Bobe J."/>
            <person name="Dillon D."/>
            <person name="Chandos A."/>
            <person name="von Hippel F."/>
            <person name="Guiguen Y."/>
        </authorList>
    </citation>
    <scope>NUCLEOTIDE SEQUENCE</scope>
    <source>
        <strain evidence="1">YG-Jan2019</strain>
    </source>
</reference>
<organism evidence="1 2">
    <name type="scientific">Dallia pectoralis</name>
    <name type="common">Alaska blackfish</name>
    <dbReference type="NCBI Taxonomy" id="75939"/>
    <lineage>
        <taxon>Eukaryota</taxon>
        <taxon>Metazoa</taxon>
        <taxon>Chordata</taxon>
        <taxon>Craniata</taxon>
        <taxon>Vertebrata</taxon>
        <taxon>Euteleostomi</taxon>
        <taxon>Actinopterygii</taxon>
        <taxon>Neopterygii</taxon>
        <taxon>Teleostei</taxon>
        <taxon>Protacanthopterygii</taxon>
        <taxon>Esociformes</taxon>
        <taxon>Umbridae</taxon>
        <taxon>Dallia</taxon>
    </lineage>
</organism>
<protein>
    <submittedName>
        <fullName evidence="1">Uncharacterized protein</fullName>
    </submittedName>
</protein>
<accession>A0ACC2H049</accession>
<name>A0ACC2H049_DALPE</name>